<feature type="binding site" evidence="5">
    <location>
        <begin position="67"/>
        <end position="72"/>
    </location>
    <ligand>
        <name>FMN</name>
        <dbReference type="ChEBI" id="CHEBI:58210"/>
    </ligand>
</feature>
<dbReference type="InterPro" id="IPR019576">
    <property type="entry name" value="Pyridoxamine_oxidase_dimer_C"/>
</dbReference>
<dbReference type="EMBL" id="AP014609">
    <property type="protein sequence ID" value="BAR92306.1"/>
    <property type="molecule type" value="Genomic_DNA"/>
</dbReference>
<comment type="pathway">
    <text evidence="5">Cofactor metabolism; pyridoxal 5'-phosphate salvage; pyridoxal 5'-phosphate from pyridoxine 5'-phosphate: step 1/1.</text>
</comment>
<proteinExistence type="inferred from homology"/>
<evidence type="ECO:0000256" key="2">
    <source>
        <dbReference type="ARBA" id="ARBA00022630"/>
    </source>
</evidence>
<evidence type="ECO:0000256" key="3">
    <source>
        <dbReference type="ARBA" id="ARBA00022643"/>
    </source>
</evidence>
<dbReference type="PROSITE" id="PS01064">
    <property type="entry name" value="PYRIDOX_OXIDASE"/>
    <property type="match status" value="1"/>
</dbReference>
<keyword evidence="9" id="KW-1185">Reference proteome</keyword>
<dbReference type="NCBIfam" id="TIGR00558">
    <property type="entry name" value="pdxH"/>
    <property type="match status" value="1"/>
</dbReference>
<keyword evidence="4 5" id="KW-0560">Oxidoreductase</keyword>
<comment type="pathway">
    <text evidence="5">Cofactor metabolism; pyridoxal 5'-phosphate salvage; pyridoxal 5'-phosphate from pyridoxamine 5'-phosphate: step 1/1.</text>
</comment>
<feature type="domain" description="Pyridoxamine 5'-phosphate oxidase N-terminal" evidence="6">
    <location>
        <begin position="48"/>
        <end position="163"/>
    </location>
</feature>
<comment type="cofactor">
    <cofactor evidence="5">
        <name>FMN</name>
        <dbReference type="ChEBI" id="CHEBI:58210"/>
    </cofactor>
    <text evidence="5">Binds 1 FMN per subunit.</text>
</comment>
<feature type="binding site" evidence="5">
    <location>
        <position position="89"/>
    </location>
    <ligand>
        <name>FMN</name>
        <dbReference type="ChEBI" id="CHEBI:58210"/>
    </ligand>
</feature>
<keyword evidence="2 5" id="KW-0285">Flavoprotein</keyword>
<name>A0ABN5V5K9_9FLAO</name>
<dbReference type="HAMAP" id="MF_01629">
    <property type="entry name" value="PdxH"/>
    <property type="match status" value="1"/>
</dbReference>
<dbReference type="InterPro" id="IPR012349">
    <property type="entry name" value="Split_barrel_FMN-bd"/>
</dbReference>
<evidence type="ECO:0000259" key="6">
    <source>
        <dbReference type="Pfam" id="PF01243"/>
    </source>
</evidence>
<dbReference type="NCBIfam" id="NF004231">
    <property type="entry name" value="PRK05679.1"/>
    <property type="match status" value="1"/>
</dbReference>
<comment type="similarity">
    <text evidence="1 5">Belongs to the pyridoxamine 5'-phosphate oxidase family.</text>
</comment>
<dbReference type="InterPro" id="IPR011576">
    <property type="entry name" value="Pyridox_Oxase_N"/>
</dbReference>
<comment type="subunit">
    <text evidence="5">Homodimer.</text>
</comment>
<dbReference type="PANTHER" id="PTHR10851:SF0">
    <property type="entry name" value="PYRIDOXINE-5'-PHOSPHATE OXIDASE"/>
    <property type="match status" value="1"/>
</dbReference>
<gene>
    <name evidence="5 8" type="primary">pdxH</name>
    <name evidence="8" type="ORF">BPAY_589</name>
</gene>
<reference evidence="8 9" key="1">
    <citation type="journal article" date="2015" name="Microbes Environ.">
        <title>An Efficient Strategy Developed for Next-Generation Sequencing of Endosymbiont Genomes Performed Using Crude DNA Isolated from Host Tissues: A Case Study of Blattabacterium cuenoti Inhabiting the Fat Bodies of Cockroaches.</title>
        <authorList>
            <person name="Kinjo Y."/>
            <person name="Saitoh S."/>
            <person name="Tokuda G."/>
        </authorList>
    </citation>
    <scope>NUCLEOTIDE SEQUENCE [LARGE SCALE GENOMIC DNA]</scope>
    <source>
        <strain evidence="8 9">BPAY</strain>
    </source>
</reference>
<dbReference type="InterPro" id="IPR000659">
    <property type="entry name" value="Pyridox_Oxase"/>
</dbReference>
<dbReference type="PIRSF" id="PIRSF000190">
    <property type="entry name" value="Pyd_amn-ph_oxd"/>
    <property type="match status" value="1"/>
</dbReference>
<organism evidence="8 9">
    <name type="scientific">Blattabacterium cuenoti BPAY</name>
    <dbReference type="NCBI Taxonomy" id="1457031"/>
    <lineage>
        <taxon>Bacteria</taxon>
        <taxon>Pseudomonadati</taxon>
        <taxon>Bacteroidota</taxon>
        <taxon>Flavobacteriia</taxon>
        <taxon>Flavobacteriales</taxon>
        <taxon>Blattabacteriaceae</taxon>
        <taxon>Blattabacterium</taxon>
    </lineage>
</organism>
<dbReference type="RefSeq" id="WP_096378497.1">
    <property type="nucleotide sequence ID" value="NZ_AP014609.1"/>
</dbReference>
<evidence type="ECO:0000256" key="1">
    <source>
        <dbReference type="ARBA" id="ARBA00007301"/>
    </source>
</evidence>
<comment type="catalytic activity">
    <reaction evidence="5">
        <text>pyridoxamine 5'-phosphate + O2 + H2O = pyridoxal 5'-phosphate + H2O2 + NH4(+)</text>
        <dbReference type="Rhea" id="RHEA:15817"/>
        <dbReference type="ChEBI" id="CHEBI:15377"/>
        <dbReference type="ChEBI" id="CHEBI:15379"/>
        <dbReference type="ChEBI" id="CHEBI:16240"/>
        <dbReference type="ChEBI" id="CHEBI:28938"/>
        <dbReference type="ChEBI" id="CHEBI:58451"/>
        <dbReference type="ChEBI" id="CHEBI:597326"/>
        <dbReference type="EC" id="1.4.3.5"/>
    </reaction>
</comment>
<evidence type="ECO:0000313" key="8">
    <source>
        <dbReference type="EMBL" id="BAR92306.1"/>
    </source>
</evidence>
<feature type="binding site" evidence="5">
    <location>
        <position position="129"/>
    </location>
    <ligand>
        <name>substrate</name>
    </ligand>
</feature>
<feature type="binding site" evidence="5">
    <location>
        <begin position="197"/>
        <end position="199"/>
    </location>
    <ligand>
        <name>substrate</name>
    </ligand>
</feature>
<keyword evidence="8" id="KW-0808">Transferase</keyword>
<evidence type="ECO:0000256" key="4">
    <source>
        <dbReference type="ARBA" id="ARBA00023002"/>
    </source>
</evidence>
<feature type="domain" description="Pyridoxine 5'-phosphate oxidase dimerisation C-terminal" evidence="7">
    <location>
        <begin position="178"/>
        <end position="219"/>
    </location>
</feature>
<feature type="binding site" evidence="5">
    <location>
        <position position="133"/>
    </location>
    <ligand>
        <name>substrate</name>
    </ligand>
</feature>
<dbReference type="Gene3D" id="2.30.110.10">
    <property type="entry name" value="Electron Transport, Fmn-binding Protein, Chain A"/>
    <property type="match status" value="1"/>
</dbReference>
<feature type="binding site" evidence="5">
    <location>
        <position position="72"/>
    </location>
    <ligand>
        <name>substrate</name>
    </ligand>
</feature>
<feature type="binding site" evidence="5">
    <location>
        <begin position="82"/>
        <end position="83"/>
    </location>
    <ligand>
        <name>FMN</name>
        <dbReference type="ChEBI" id="CHEBI:58210"/>
    </ligand>
</feature>
<dbReference type="Proteomes" id="UP000217805">
    <property type="component" value="Chromosome"/>
</dbReference>
<comment type="caution">
    <text evidence="5">Lacks conserved residue(s) required for the propagation of feature annotation.</text>
</comment>
<feature type="binding site" evidence="5">
    <location>
        <position position="201"/>
    </location>
    <ligand>
        <name>FMN</name>
        <dbReference type="ChEBI" id="CHEBI:58210"/>
    </ligand>
</feature>
<feature type="binding site" evidence="5">
    <location>
        <position position="191"/>
    </location>
    <ligand>
        <name>FMN</name>
        <dbReference type="ChEBI" id="CHEBI:58210"/>
    </ligand>
</feature>
<sequence>MTVDLSNFRKNYERNSLLESNVPKKPFQLFHDWFQQEKSFHQERKDNEEINAMSISTIGEDGGPETRIVLLKEYSENGFIFYTNYYSLKGKAIQNRPKVCISFYWKNMERQIIIKGKTYKIQRKKSDEYFHKRPRENQIGSWASRQSMILSSKEYLLKQYNKWKNFFDKKTIKRPFDWGGYIVKPYKMEFWQGQPNRLHDRLVYFLEKEERWILYRFYP</sequence>
<feature type="binding site" evidence="5">
    <location>
        <begin position="146"/>
        <end position="147"/>
    </location>
    <ligand>
        <name>FMN</name>
        <dbReference type="ChEBI" id="CHEBI:58210"/>
    </ligand>
</feature>
<evidence type="ECO:0000256" key="5">
    <source>
        <dbReference type="HAMAP-Rule" id="MF_01629"/>
    </source>
</evidence>
<comment type="function">
    <text evidence="5">Catalyzes the oxidation of either pyridoxine 5'-phosphate (PNP) or pyridoxamine 5'-phosphate (PMP) into pyridoxal 5'-phosphate (PLP).</text>
</comment>
<dbReference type="SUPFAM" id="SSF50475">
    <property type="entry name" value="FMN-binding split barrel"/>
    <property type="match status" value="1"/>
</dbReference>
<evidence type="ECO:0000313" key="9">
    <source>
        <dbReference type="Proteomes" id="UP000217805"/>
    </source>
</evidence>
<dbReference type="GO" id="GO:0016301">
    <property type="term" value="F:kinase activity"/>
    <property type="evidence" value="ECO:0007669"/>
    <property type="project" value="UniProtKB-KW"/>
</dbReference>
<dbReference type="InterPro" id="IPR019740">
    <property type="entry name" value="Pyridox_Oxase_CS"/>
</dbReference>
<keyword evidence="8" id="KW-0418">Kinase</keyword>
<dbReference type="Pfam" id="PF10590">
    <property type="entry name" value="PNP_phzG_C"/>
    <property type="match status" value="1"/>
</dbReference>
<dbReference type="Pfam" id="PF01243">
    <property type="entry name" value="PNPOx_N"/>
    <property type="match status" value="1"/>
</dbReference>
<keyword evidence="5" id="KW-0664">Pyridoxine biosynthesis</keyword>
<evidence type="ECO:0000259" key="7">
    <source>
        <dbReference type="Pfam" id="PF10590"/>
    </source>
</evidence>
<dbReference type="PANTHER" id="PTHR10851">
    <property type="entry name" value="PYRIDOXINE-5-PHOSPHATE OXIDASE"/>
    <property type="match status" value="1"/>
</dbReference>
<keyword evidence="3 5" id="KW-0288">FMN</keyword>
<dbReference type="EC" id="1.4.3.5" evidence="5"/>
<protein>
    <recommendedName>
        <fullName evidence="5">Pyridoxine/pyridoxamine 5'-phosphate oxidase</fullName>
        <ecNumber evidence="5">1.4.3.5</ecNumber>
    </recommendedName>
    <alternativeName>
        <fullName evidence="5">PNP/PMP oxidase</fullName>
        <shortName evidence="5">PNPOx</shortName>
    </alternativeName>
    <alternativeName>
        <fullName evidence="5">Pyridoxal 5'-phosphate synthase</fullName>
    </alternativeName>
</protein>
<accession>A0ABN5V5K9</accession>
<comment type="catalytic activity">
    <reaction evidence="5">
        <text>pyridoxine 5'-phosphate + O2 = pyridoxal 5'-phosphate + H2O2</text>
        <dbReference type="Rhea" id="RHEA:15149"/>
        <dbReference type="ChEBI" id="CHEBI:15379"/>
        <dbReference type="ChEBI" id="CHEBI:16240"/>
        <dbReference type="ChEBI" id="CHEBI:58589"/>
        <dbReference type="ChEBI" id="CHEBI:597326"/>
        <dbReference type="EC" id="1.4.3.5"/>
    </reaction>
</comment>
<feature type="binding site" evidence="5">
    <location>
        <position position="111"/>
    </location>
    <ligand>
        <name>FMN</name>
        <dbReference type="ChEBI" id="CHEBI:58210"/>
    </ligand>
</feature>